<dbReference type="InterPro" id="IPR015943">
    <property type="entry name" value="WD40/YVTN_repeat-like_dom_sf"/>
</dbReference>
<dbReference type="EMBL" id="JASVDS010000004">
    <property type="protein sequence ID" value="MDL5033395.1"/>
    <property type="molecule type" value="Genomic_DNA"/>
</dbReference>
<evidence type="ECO:0000313" key="1">
    <source>
        <dbReference type="EMBL" id="MDL5033395.1"/>
    </source>
</evidence>
<organism evidence="1 2">
    <name type="scientific">Roseateles subflavus</name>
    <dbReference type="NCBI Taxonomy" id="3053353"/>
    <lineage>
        <taxon>Bacteria</taxon>
        <taxon>Pseudomonadati</taxon>
        <taxon>Pseudomonadota</taxon>
        <taxon>Betaproteobacteria</taxon>
        <taxon>Burkholderiales</taxon>
        <taxon>Sphaerotilaceae</taxon>
        <taxon>Roseateles</taxon>
    </lineage>
</organism>
<gene>
    <name evidence="1" type="ORF">QRD43_15885</name>
</gene>
<dbReference type="CDD" id="cd15482">
    <property type="entry name" value="Sialidase_non-viral"/>
    <property type="match status" value="2"/>
</dbReference>
<name>A0ABT7LKK5_9BURK</name>
<dbReference type="Gene3D" id="2.130.10.10">
    <property type="entry name" value="YVTN repeat-like/Quinoprotein amine dehydrogenase"/>
    <property type="match status" value="2"/>
</dbReference>
<protein>
    <submittedName>
        <fullName evidence="1">Uncharacterized protein</fullName>
    </submittedName>
</protein>
<evidence type="ECO:0000313" key="2">
    <source>
        <dbReference type="Proteomes" id="UP001238603"/>
    </source>
</evidence>
<accession>A0ABT7LKK5</accession>
<sequence>MSAPSIDVPPADEFVRLGQAALAFGVEASGSALSYQWELSRDGGGSFTPLAGATSGVLHLPDVSGTQANATHVRVIVRNDAGQAISRPARITRLSQPVPHHGLPLSVQSASTHLWINDTTRVVMHGTGDIQLESPLTDHWEVVRSAKVDTPNIAGDMHLTKGGGAVLGFLRGHSSRPALLLVSDDLGKSWRQVRMPVANPHSVQVFTSGDVLLVSEDRTAQLWRTHVSRFVWARLPEPADGTATAQRSEAVTWAHDPQSDRAWLLSDETSASGTAGLVLRSTDDHGVSWVRQSLPALLATAARAPGESHRLLSTPRRELLLSRMASSPTEVRTSYWISRDQGKSWEDRTSGLLPPVLANEALIDPDFCGDTLLADPMRQALSTDGGTHWTRMAAELNLVGCTPGGVLSASRASGGRVRMHTSADGGQSWAPLIPPEHPWSKAPVVNGRGGFLAMDVDRQLFLADGQSFKVIKLPDPANPTPPLNLPDWQNPTFFAGNGQGIMALYRDKRWFVSQSAGGTWTEQVANVDVDCLPQTFAVLENGRFFCFTTPTAMALNMAWSDDLGKTWHLGNQLQSFSPAAFITPDFSDGRHGTSLIFPDPRSAPLPLLTRNGGESWQLASVPPGVRRFVGMVWSNAETLDAVDTEGQRLRSVDGGQSWTVLNSVPCTTGKASFAMSLAQLKRLNDNVLLMACGASGETRFLASKDGGAWQQIGEAWPSEGVGLTVLNGQAWAVQPQGDVHLLHLPVFP</sequence>
<keyword evidence="2" id="KW-1185">Reference proteome</keyword>
<reference evidence="1 2" key="1">
    <citation type="submission" date="2023-06" db="EMBL/GenBank/DDBJ databases">
        <title>Pelomonas sp. APW6 16S ribosomal RNA gene genome sequencing and assembly.</title>
        <authorList>
            <person name="Woo H."/>
        </authorList>
    </citation>
    <scope>NUCLEOTIDE SEQUENCE [LARGE SCALE GENOMIC DNA]</scope>
    <source>
        <strain evidence="1 2">APW6</strain>
    </source>
</reference>
<proteinExistence type="predicted"/>
<comment type="caution">
    <text evidence="1">The sequence shown here is derived from an EMBL/GenBank/DDBJ whole genome shotgun (WGS) entry which is preliminary data.</text>
</comment>
<dbReference type="Proteomes" id="UP001238603">
    <property type="component" value="Unassembled WGS sequence"/>
</dbReference>
<dbReference type="SUPFAM" id="SSF110296">
    <property type="entry name" value="Oligoxyloglucan reducing end-specific cellobiohydrolase"/>
    <property type="match status" value="3"/>
</dbReference>
<dbReference type="RefSeq" id="WP_285983477.1">
    <property type="nucleotide sequence ID" value="NZ_JASVDS010000004.1"/>
</dbReference>